<keyword evidence="3" id="KW-1185">Reference proteome</keyword>
<dbReference type="Proteomes" id="UP001286313">
    <property type="component" value="Unassembled WGS sequence"/>
</dbReference>
<name>A0AAE1FSD0_PETCI</name>
<proteinExistence type="predicted"/>
<protein>
    <submittedName>
        <fullName evidence="2">Uncharacterized protein</fullName>
    </submittedName>
</protein>
<gene>
    <name evidence="2" type="ORF">Pcinc_015899</name>
</gene>
<accession>A0AAE1FSD0</accession>
<feature type="region of interest" description="Disordered" evidence="1">
    <location>
        <begin position="1"/>
        <end position="64"/>
    </location>
</feature>
<organism evidence="2 3">
    <name type="scientific">Petrolisthes cinctipes</name>
    <name type="common">Flat porcelain crab</name>
    <dbReference type="NCBI Taxonomy" id="88211"/>
    <lineage>
        <taxon>Eukaryota</taxon>
        <taxon>Metazoa</taxon>
        <taxon>Ecdysozoa</taxon>
        <taxon>Arthropoda</taxon>
        <taxon>Crustacea</taxon>
        <taxon>Multicrustacea</taxon>
        <taxon>Malacostraca</taxon>
        <taxon>Eumalacostraca</taxon>
        <taxon>Eucarida</taxon>
        <taxon>Decapoda</taxon>
        <taxon>Pleocyemata</taxon>
        <taxon>Anomura</taxon>
        <taxon>Galatheoidea</taxon>
        <taxon>Porcellanidae</taxon>
        <taxon>Petrolisthes</taxon>
    </lineage>
</organism>
<dbReference type="EMBL" id="JAWQEG010001431">
    <property type="protein sequence ID" value="KAK3879540.1"/>
    <property type="molecule type" value="Genomic_DNA"/>
</dbReference>
<evidence type="ECO:0000313" key="3">
    <source>
        <dbReference type="Proteomes" id="UP001286313"/>
    </source>
</evidence>
<comment type="caution">
    <text evidence="2">The sequence shown here is derived from an EMBL/GenBank/DDBJ whole genome shotgun (WGS) entry which is preliminary data.</text>
</comment>
<evidence type="ECO:0000256" key="1">
    <source>
        <dbReference type="SAM" id="MobiDB-lite"/>
    </source>
</evidence>
<reference evidence="2" key="1">
    <citation type="submission" date="2023-10" db="EMBL/GenBank/DDBJ databases">
        <title>Genome assemblies of two species of porcelain crab, Petrolisthes cinctipes and Petrolisthes manimaculis (Anomura: Porcellanidae).</title>
        <authorList>
            <person name="Angst P."/>
        </authorList>
    </citation>
    <scope>NUCLEOTIDE SEQUENCE</scope>
    <source>
        <strain evidence="2">PB745_01</strain>
        <tissue evidence="2">Gill</tissue>
    </source>
</reference>
<evidence type="ECO:0000313" key="2">
    <source>
        <dbReference type="EMBL" id="KAK3879540.1"/>
    </source>
</evidence>
<sequence length="189" mass="22250">MDGGRRGDWGRGNGRRRRGDWGRGNGRRRRGDWGRGNGRRRRGDWGRGNDRRRRRGDWGRGNDRRQTWRKVGGRRWDLREFILWVRYFRRGCGTRIGKGIGVWLRDFHRGCRRRRIDGSETRESVYGGFEARKEQDVDGRGFGGKGKYGKYRIQTNVEVHGWLDKHTYIFLFTRATRDTTGFTGQGKGG</sequence>
<dbReference type="AlphaFoldDB" id="A0AAE1FSD0"/>